<feature type="region of interest" description="Disordered" evidence="1">
    <location>
        <begin position="1"/>
        <end position="24"/>
    </location>
</feature>
<name>A0A645HED6_9ZZZZ</name>
<gene>
    <name evidence="2" type="ORF">SDC9_184915</name>
</gene>
<protein>
    <submittedName>
        <fullName evidence="2">Uncharacterized protein</fullName>
    </submittedName>
</protein>
<proteinExistence type="predicted"/>
<evidence type="ECO:0000313" key="2">
    <source>
        <dbReference type="EMBL" id="MPN37398.1"/>
    </source>
</evidence>
<reference evidence="2" key="1">
    <citation type="submission" date="2019-08" db="EMBL/GenBank/DDBJ databases">
        <authorList>
            <person name="Kucharzyk K."/>
            <person name="Murdoch R.W."/>
            <person name="Higgins S."/>
            <person name="Loffler F."/>
        </authorList>
    </citation>
    <scope>NUCLEOTIDE SEQUENCE</scope>
</reference>
<dbReference type="EMBL" id="VSSQ01092033">
    <property type="protein sequence ID" value="MPN37398.1"/>
    <property type="molecule type" value="Genomic_DNA"/>
</dbReference>
<accession>A0A645HED6</accession>
<evidence type="ECO:0000256" key="1">
    <source>
        <dbReference type="SAM" id="MobiDB-lite"/>
    </source>
</evidence>
<sequence length="140" mass="14845">MISVTSPKTDVPPSATRRSDAMPRAGFGISPDVVSELPHFIPITSAPAGQGVRAAFDASSTLRCASSAPFAIVCAAPPHSWIVRSSTRFPVARIPSTTAARSVLSQPRLSSSTEWRLGLQPNPVSVALTRSRSTDVWQHP</sequence>
<comment type="caution">
    <text evidence="2">The sequence shown here is derived from an EMBL/GenBank/DDBJ whole genome shotgun (WGS) entry which is preliminary data.</text>
</comment>
<organism evidence="2">
    <name type="scientific">bioreactor metagenome</name>
    <dbReference type="NCBI Taxonomy" id="1076179"/>
    <lineage>
        <taxon>unclassified sequences</taxon>
        <taxon>metagenomes</taxon>
        <taxon>ecological metagenomes</taxon>
    </lineage>
</organism>
<dbReference type="AlphaFoldDB" id="A0A645HED6"/>